<dbReference type="CDD" id="cd04301">
    <property type="entry name" value="NAT_SF"/>
    <property type="match status" value="1"/>
</dbReference>
<dbReference type="Pfam" id="PF00583">
    <property type="entry name" value="Acetyltransf_1"/>
    <property type="match status" value="1"/>
</dbReference>
<dbReference type="FunFam" id="3.40.630.30:FF:000064">
    <property type="entry name" value="GNAT family acetyltransferase"/>
    <property type="match status" value="1"/>
</dbReference>
<dbReference type="PANTHER" id="PTHR10545:SF29">
    <property type="entry name" value="GH14572P-RELATED"/>
    <property type="match status" value="1"/>
</dbReference>
<keyword evidence="2 5" id="KW-0808">Transferase</keyword>
<gene>
    <name evidence="5" type="ORF">DGD08_06715</name>
</gene>
<feature type="domain" description="N-acetyltransferase" evidence="4">
    <location>
        <begin position="16"/>
        <end position="160"/>
    </location>
</feature>
<dbReference type="EMBL" id="DPIY01000006">
    <property type="protein sequence ID" value="HCT56891.1"/>
    <property type="molecule type" value="Genomic_DNA"/>
</dbReference>
<keyword evidence="3" id="KW-0012">Acyltransferase</keyword>
<evidence type="ECO:0000256" key="2">
    <source>
        <dbReference type="ARBA" id="ARBA00022679"/>
    </source>
</evidence>
<dbReference type="SUPFAM" id="SSF55729">
    <property type="entry name" value="Acyl-CoA N-acyltransferases (Nat)"/>
    <property type="match status" value="1"/>
</dbReference>
<comment type="similarity">
    <text evidence="1">Belongs to the acetyltransferase family.</text>
</comment>
<dbReference type="InterPro" id="IPR051016">
    <property type="entry name" value="Diverse_Substrate_AcTransf"/>
</dbReference>
<evidence type="ECO:0000313" key="6">
    <source>
        <dbReference type="Proteomes" id="UP000264071"/>
    </source>
</evidence>
<dbReference type="Gene3D" id="3.40.630.30">
    <property type="match status" value="1"/>
</dbReference>
<dbReference type="Proteomes" id="UP000264071">
    <property type="component" value="Unassembled WGS sequence"/>
</dbReference>
<evidence type="ECO:0000256" key="1">
    <source>
        <dbReference type="ARBA" id="ARBA00008694"/>
    </source>
</evidence>
<dbReference type="GO" id="GO:0008080">
    <property type="term" value="F:N-acetyltransferase activity"/>
    <property type="evidence" value="ECO:0007669"/>
    <property type="project" value="UniProtKB-ARBA"/>
</dbReference>
<dbReference type="PROSITE" id="PS51186">
    <property type="entry name" value="GNAT"/>
    <property type="match status" value="1"/>
</dbReference>
<sequence>MTTSLIIRPATAQDVSVIRELIEGLADYERLRHECVATDALLTQALFGPRPYAEVLIAEWEGAVAGFALFFHNFSTFLARPGIYLEDLFVRPAFRGKGIGKALLVRLAALAVERDCGRLEWSVLDWNVDAIGFYEKLGARPQDEWTVYRVTGDALSQLATGGPET</sequence>
<reference evidence="5 6" key="1">
    <citation type="journal article" date="2018" name="Nat. Biotechnol.">
        <title>A standardized bacterial taxonomy based on genome phylogeny substantially revises the tree of life.</title>
        <authorList>
            <person name="Parks D.H."/>
            <person name="Chuvochina M."/>
            <person name="Waite D.W."/>
            <person name="Rinke C."/>
            <person name="Skarshewski A."/>
            <person name="Chaumeil P.A."/>
            <person name="Hugenholtz P."/>
        </authorList>
    </citation>
    <scope>NUCLEOTIDE SEQUENCE [LARGE SCALE GENOMIC DNA]</scope>
    <source>
        <strain evidence="5">UBA8844</strain>
    </source>
</reference>
<proteinExistence type="inferred from homology"/>
<dbReference type="PANTHER" id="PTHR10545">
    <property type="entry name" value="DIAMINE N-ACETYLTRANSFERASE"/>
    <property type="match status" value="1"/>
</dbReference>
<organism evidence="5 6">
    <name type="scientific">Gemmatimonas aurantiaca</name>
    <dbReference type="NCBI Taxonomy" id="173480"/>
    <lineage>
        <taxon>Bacteria</taxon>
        <taxon>Pseudomonadati</taxon>
        <taxon>Gemmatimonadota</taxon>
        <taxon>Gemmatimonadia</taxon>
        <taxon>Gemmatimonadales</taxon>
        <taxon>Gemmatimonadaceae</taxon>
        <taxon>Gemmatimonas</taxon>
    </lineage>
</organism>
<evidence type="ECO:0000259" key="4">
    <source>
        <dbReference type="PROSITE" id="PS51186"/>
    </source>
</evidence>
<dbReference type="AlphaFoldDB" id="A0A3D4V719"/>
<name>A0A3D4V719_9BACT</name>
<protein>
    <submittedName>
        <fullName evidence="5">GNAT family N-acetyltransferase</fullName>
    </submittedName>
</protein>
<evidence type="ECO:0000256" key="3">
    <source>
        <dbReference type="ARBA" id="ARBA00023315"/>
    </source>
</evidence>
<evidence type="ECO:0000313" key="5">
    <source>
        <dbReference type="EMBL" id="HCT56891.1"/>
    </source>
</evidence>
<accession>A0A3D4V719</accession>
<dbReference type="InterPro" id="IPR000182">
    <property type="entry name" value="GNAT_dom"/>
</dbReference>
<dbReference type="InterPro" id="IPR016181">
    <property type="entry name" value="Acyl_CoA_acyltransferase"/>
</dbReference>
<comment type="caution">
    <text evidence="5">The sequence shown here is derived from an EMBL/GenBank/DDBJ whole genome shotgun (WGS) entry which is preliminary data.</text>
</comment>
<dbReference type="OMA" id="QSEWVRY"/>